<evidence type="ECO:0000313" key="5">
    <source>
        <dbReference type="Proteomes" id="UP001159364"/>
    </source>
</evidence>
<gene>
    <name evidence="4" type="ORF">K2173_007451</name>
</gene>
<comment type="caution">
    <text evidence="4">The sequence shown here is derived from an EMBL/GenBank/DDBJ whole genome shotgun (WGS) entry which is preliminary data.</text>
</comment>
<dbReference type="Gene3D" id="3.30.559.10">
    <property type="entry name" value="Chloramphenicol acetyltransferase-like domain"/>
    <property type="match status" value="2"/>
</dbReference>
<keyword evidence="5" id="KW-1185">Reference proteome</keyword>
<reference evidence="4 5" key="1">
    <citation type="submission" date="2021-09" db="EMBL/GenBank/DDBJ databases">
        <title>Genomic insights and catalytic innovation underlie evolution of tropane alkaloids biosynthesis.</title>
        <authorList>
            <person name="Wang Y.-J."/>
            <person name="Tian T."/>
            <person name="Huang J.-P."/>
            <person name="Huang S.-X."/>
        </authorList>
    </citation>
    <scope>NUCLEOTIDE SEQUENCE [LARGE SCALE GENOMIC DNA]</scope>
    <source>
        <strain evidence="4">KIB-2018</strain>
        <tissue evidence="4">Leaf</tissue>
    </source>
</reference>
<dbReference type="PANTHER" id="PTHR31623:SF110">
    <property type="entry name" value="VINORINE SYNTHASE-LIKE"/>
    <property type="match status" value="1"/>
</dbReference>
<proteinExistence type="inferred from homology"/>
<keyword evidence="2" id="KW-0808">Transferase</keyword>
<organism evidence="4 5">
    <name type="scientific">Erythroxylum novogranatense</name>
    <dbReference type="NCBI Taxonomy" id="1862640"/>
    <lineage>
        <taxon>Eukaryota</taxon>
        <taxon>Viridiplantae</taxon>
        <taxon>Streptophyta</taxon>
        <taxon>Embryophyta</taxon>
        <taxon>Tracheophyta</taxon>
        <taxon>Spermatophyta</taxon>
        <taxon>Magnoliopsida</taxon>
        <taxon>eudicotyledons</taxon>
        <taxon>Gunneridae</taxon>
        <taxon>Pentapetalae</taxon>
        <taxon>rosids</taxon>
        <taxon>fabids</taxon>
        <taxon>Malpighiales</taxon>
        <taxon>Erythroxylaceae</taxon>
        <taxon>Erythroxylum</taxon>
    </lineage>
</organism>
<keyword evidence="3" id="KW-0012">Acyltransferase</keyword>
<dbReference type="InterPro" id="IPR023213">
    <property type="entry name" value="CAT-like_dom_sf"/>
</dbReference>
<accession>A0AAV8T7K9</accession>
<dbReference type="Pfam" id="PF02458">
    <property type="entry name" value="Transferase"/>
    <property type="match status" value="2"/>
</dbReference>
<evidence type="ECO:0000256" key="2">
    <source>
        <dbReference type="ARBA" id="ARBA00022679"/>
    </source>
</evidence>
<comment type="similarity">
    <text evidence="1">Belongs to the plant acyltransferase family.</text>
</comment>
<dbReference type="GO" id="GO:0016746">
    <property type="term" value="F:acyltransferase activity"/>
    <property type="evidence" value="ECO:0007669"/>
    <property type="project" value="UniProtKB-KW"/>
</dbReference>
<dbReference type="PANTHER" id="PTHR31623">
    <property type="entry name" value="F21J9.9"/>
    <property type="match status" value="1"/>
</dbReference>
<dbReference type="Proteomes" id="UP001159364">
    <property type="component" value="Linkage Group LG06"/>
</dbReference>
<name>A0AAV8T7K9_9ROSI</name>
<evidence type="ECO:0000256" key="3">
    <source>
        <dbReference type="ARBA" id="ARBA00023315"/>
    </source>
</evidence>
<protein>
    <submittedName>
        <fullName evidence="4">Uncharacterized protein</fullName>
    </submittedName>
</protein>
<evidence type="ECO:0000256" key="1">
    <source>
        <dbReference type="ARBA" id="ARBA00009861"/>
    </source>
</evidence>
<dbReference type="EMBL" id="JAIWQS010000006">
    <property type="protein sequence ID" value="KAJ8762294.1"/>
    <property type="molecule type" value="Genomic_DNA"/>
</dbReference>
<sequence>MNVFDCGGIAIGVCISHKILDGAALCTFLKAWTAVAHGSKEKGRCVTKKIRFFMPRNIQPQESNQFVCHKARPLELITALLWKSIMEASEQLHGFRRPCSMTHLVNLRKRMEPTLSDNSLENLLLIANEEHEEESKQKLEDLVTKVRKAISDIDDVFVQKLMTGKEGYGLMSESIYDIIELCSKDGTDSLGFSS</sequence>
<dbReference type="AlphaFoldDB" id="A0AAV8T7K9"/>
<evidence type="ECO:0000313" key="4">
    <source>
        <dbReference type="EMBL" id="KAJ8762294.1"/>
    </source>
</evidence>